<dbReference type="InterPro" id="IPR000531">
    <property type="entry name" value="Beta-barrel_TonB"/>
</dbReference>
<keyword evidence="3 9" id="KW-1134">Transmembrane beta strand</keyword>
<gene>
    <name evidence="13" type="ORF">A2Z86_12620</name>
</gene>
<evidence type="ECO:0000256" key="4">
    <source>
        <dbReference type="ARBA" id="ARBA00022692"/>
    </source>
</evidence>
<keyword evidence="5" id="KW-0732">Signal</keyword>
<accession>A0A1F5YBY2</accession>
<dbReference type="PROSITE" id="PS52016">
    <property type="entry name" value="TONB_DEPENDENT_REC_3"/>
    <property type="match status" value="1"/>
</dbReference>
<dbReference type="AlphaFoldDB" id="A0A1F5YBY2"/>
<evidence type="ECO:0000313" key="14">
    <source>
        <dbReference type="Proteomes" id="UP000176992"/>
    </source>
</evidence>
<evidence type="ECO:0000256" key="7">
    <source>
        <dbReference type="ARBA" id="ARBA00023136"/>
    </source>
</evidence>
<evidence type="ECO:0008006" key="15">
    <source>
        <dbReference type="Google" id="ProtNLM"/>
    </source>
</evidence>
<name>A0A1F5YBY2_9BACT</name>
<dbReference type="Gene3D" id="2.170.130.10">
    <property type="entry name" value="TonB-dependent receptor, plug domain"/>
    <property type="match status" value="1"/>
</dbReference>
<dbReference type="GO" id="GO:0009279">
    <property type="term" value="C:cell outer membrane"/>
    <property type="evidence" value="ECO:0007669"/>
    <property type="project" value="UniProtKB-SubCell"/>
</dbReference>
<dbReference type="PANTHER" id="PTHR30442">
    <property type="entry name" value="IRON III DICITRATE TRANSPORT PROTEIN FECA"/>
    <property type="match status" value="1"/>
</dbReference>
<evidence type="ECO:0000259" key="11">
    <source>
        <dbReference type="Pfam" id="PF00593"/>
    </source>
</evidence>
<evidence type="ECO:0000256" key="1">
    <source>
        <dbReference type="ARBA" id="ARBA00004571"/>
    </source>
</evidence>
<dbReference type="Proteomes" id="UP000176992">
    <property type="component" value="Unassembled WGS sequence"/>
</dbReference>
<dbReference type="GO" id="GO:0033214">
    <property type="term" value="P:siderophore-iron import into cell"/>
    <property type="evidence" value="ECO:0007669"/>
    <property type="project" value="TreeGrafter"/>
</dbReference>
<keyword evidence="6 10" id="KW-0798">TonB box</keyword>
<comment type="subcellular location">
    <subcellularLocation>
        <location evidence="1 9">Cell outer membrane</location>
        <topology evidence="1 9">Multi-pass membrane protein</topology>
    </subcellularLocation>
</comment>
<dbReference type="PROSITE" id="PS01156">
    <property type="entry name" value="TONB_DEPENDENT_REC_2"/>
    <property type="match status" value="1"/>
</dbReference>
<dbReference type="InterPro" id="IPR037066">
    <property type="entry name" value="Plug_dom_sf"/>
</dbReference>
<evidence type="ECO:0000256" key="5">
    <source>
        <dbReference type="ARBA" id="ARBA00022729"/>
    </source>
</evidence>
<dbReference type="PANTHER" id="PTHR30442:SF0">
    <property type="entry name" value="FE(3+) DICITRATE TRANSPORT PROTEIN FECA"/>
    <property type="match status" value="1"/>
</dbReference>
<evidence type="ECO:0000256" key="3">
    <source>
        <dbReference type="ARBA" id="ARBA00022452"/>
    </source>
</evidence>
<comment type="caution">
    <text evidence="13">The sequence shown here is derived from an EMBL/GenBank/DDBJ whole genome shotgun (WGS) entry which is preliminary data.</text>
</comment>
<evidence type="ECO:0000313" key="13">
    <source>
        <dbReference type="EMBL" id="OGF97694.1"/>
    </source>
</evidence>
<dbReference type="InterPro" id="IPR010917">
    <property type="entry name" value="TonB_rcpt_CS"/>
</dbReference>
<feature type="domain" description="TonB-dependent receptor plug" evidence="12">
    <location>
        <begin position="45"/>
        <end position="153"/>
    </location>
</feature>
<evidence type="ECO:0000256" key="2">
    <source>
        <dbReference type="ARBA" id="ARBA00022448"/>
    </source>
</evidence>
<dbReference type="Gene3D" id="2.40.170.20">
    <property type="entry name" value="TonB-dependent receptor, beta-barrel domain"/>
    <property type="match status" value="1"/>
</dbReference>
<evidence type="ECO:0000259" key="12">
    <source>
        <dbReference type="Pfam" id="PF07715"/>
    </source>
</evidence>
<keyword evidence="2 9" id="KW-0813">Transport</keyword>
<sequence>MQQELEVTVEKIEKASFSIGERVFEAPEIVIESKTLTGGLENIFRLPGSAHYLGKTELEQHNYNDINRILKEIPGVNIQEEDGYGLRPNIGLRGAPVERSSKITVMEDNTLAAPAPYSEPAAYYFPTVGRMEGVEVRKGSSQIKYGPLTTGGAINLISSRIPEQFQGEATLLGGSNAHRRLQFKVGDSYKYFGWLAESFQVKDDGFKELDGGGNTGFDIKDYLLKFRLNNSPTAGVYHSLEFKLAQTDEISNETYLGLTEADFALDSRRRYFASRNDVMNTGHEQYSVSYFIAPSELFNITTTAYHNNFRRNWYKLDRVKAAASGSSVSIDDLLADPSSHLGEYSVITGATSFNDDALEVKANNRKYFSRGIRSEMALRFDTGAYTHELELGLLFHEDEIDRYQWVDKYKMDSGVMELTGPGIPGSESNRVAGATAQAIFFQYAFSSDHWRITPGIRHESISLDQNDYGKNDPGRSGANLKYRKNEVNVWIPGIGIGYTFSPHLSSFVGIHRGFSPPGSTEGARPEESINYEAGLRYRRNSMRLEGVFFYNDYSNLLGSDLFAAGGSGSGDRFNGGESFARGFELSAHYDLGLATGRKYSIPARLAYTFTEARFESDFNSDFEAWGSVRDGDRLPYLPEHQLFLGLGLEKRLWKVNLTSKYMGKMRTTAGSGPFIPSETVEEHMVLDASAEYLLTANNRLFLGVQNLTDNNYVVARRPAGLRPGLPRTFLLGIKTSF</sequence>
<comment type="similarity">
    <text evidence="9 10">Belongs to the TonB-dependent receptor family.</text>
</comment>
<dbReference type="SUPFAM" id="SSF56935">
    <property type="entry name" value="Porins"/>
    <property type="match status" value="1"/>
</dbReference>
<dbReference type="InterPro" id="IPR039426">
    <property type="entry name" value="TonB-dep_rcpt-like"/>
</dbReference>
<organism evidence="13 14">
    <name type="scientific">Candidatus Glassbacteria bacterium GWA2_58_10</name>
    <dbReference type="NCBI Taxonomy" id="1817865"/>
    <lineage>
        <taxon>Bacteria</taxon>
        <taxon>Candidatus Glassiibacteriota</taxon>
    </lineage>
</organism>
<dbReference type="Pfam" id="PF07715">
    <property type="entry name" value="Plug"/>
    <property type="match status" value="1"/>
</dbReference>
<protein>
    <recommendedName>
        <fullName evidence="15">TonB-dependent receptor</fullName>
    </recommendedName>
</protein>
<proteinExistence type="inferred from homology"/>
<dbReference type="Pfam" id="PF00593">
    <property type="entry name" value="TonB_dep_Rec_b-barrel"/>
    <property type="match status" value="1"/>
</dbReference>
<evidence type="ECO:0000256" key="8">
    <source>
        <dbReference type="ARBA" id="ARBA00023237"/>
    </source>
</evidence>
<keyword evidence="8 9" id="KW-0998">Cell outer membrane</keyword>
<dbReference type="InterPro" id="IPR036942">
    <property type="entry name" value="Beta-barrel_TonB_sf"/>
</dbReference>
<evidence type="ECO:0000256" key="10">
    <source>
        <dbReference type="RuleBase" id="RU003357"/>
    </source>
</evidence>
<keyword evidence="4 9" id="KW-0812">Transmembrane</keyword>
<reference evidence="13 14" key="1">
    <citation type="journal article" date="2016" name="Nat. Commun.">
        <title>Thousands of microbial genomes shed light on interconnected biogeochemical processes in an aquifer system.</title>
        <authorList>
            <person name="Anantharaman K."/>
            <person name="Brown C.T."/>
            <person name="Hug L.A."/>
            <person name="Sharon I."/>
            <person name="Castelle C.J."/>
            <person name="Probst A.J."/>
            <person name="Thomas B.C."/>
            <person name="Singh A."/>
            <person name="Wilkins M.J."/>
            <person name="Karaoz U."/>
            <person name="Brodie E.L."/>
            <person name="Williams K.H."/>
            <person name="Hubbard S.S."/>
            <person name="Banfield J.F."/>
        </authorList>
    </citation>
    <scope>NUCLEOTIDE SEQUENCE [LARGE SCALE GENOMIC DNA]</scope>
</reference>
<dbReference type="InterPro" id="IPR012910">
    <property type="entry name" value="Plug_dom"/>
</dbReference>
<feature type="domain" description="TonB-dependent receptor-like beta-barrel" evidence="11">
    <location>
        <begin position="264"/>
        <end position="707"/>
    </location>
</feature>
<dbReference type="EMBL" id="MFIV01000215">
    <property type="protein sequence ID" value="OGF97694.1"/>
    <property type="molecule type" value="Genomic_DNA"/>
</dbReference>
<evidence type="ECO:0000256" key="9">
    <source>
        <dbReference type="PROSITE-ProRule" id="PRU01360"/>
    </source>
</evidence>
<evidence type="ECO:0000256" key="6">
    <source>
        <dbReference type="ARBA" id="ARBA00023077"/>
    </source>
</evidence>
<keyword evidence="7 9" id="KW-0472">Membrane</keyword>